<dbReference type="HOGENOM" id="CLU_3310337_0_0_11"/>
<reference evidence="1 2" key="1">
    <citation type="submission" date="2013-06" db="EMBL/GenBank/DDBJ databases">
        <authorList>
            <person name="Weinstock G."/>
            <person name="Sodergren E."/>
            <person name="Lobos E.A."/>
            <person name="Fulton L."/>
            <person name="Fulton R."/>
            <person name="Courtney L."/>
            <person name="Fronick C."/>
            <person name="O'Laughlin M."/>
            <person name="Godfrey J."/>
            <person name="Wilson R.M."/>
            <person name="Miner T."/>
            <person name="Farmer C."/>
            <person name="Delehaunty K."/>
            <person name="Cordes M."/>
            <person name="Minx P."/>
            <person name="Tomlinson C."/>
            <person name="Chen J."/>
            <person name="Wollam A."/>
            <person name="Pepin K.H."/>
            <person name="Bhonagiri V."/>
            <person name="Zhang X."/>
            <person name="Warren W."/>
            <person name="Mitreva M."/>
            <person name="Mardis E.R."/>
            <person name="Wilson R.K."/>
        </authorList>
    </citation>
    <scope>NUCLEOTIDE SEQUENCE [LARGE SCALE GENOMIC DNA]</scope>
    <source>
        <strain evidence="1 2">JCP8017A</strain>
    </source>
</reference>
<gene>
    <name evidence="1" type="ORF">HMPREF1577_00599</name>
</gene>
<dbReference type="EMBL" id="ATJN01000029">
    <property type="protein sequence ID" value="EPI52631.1"/>
    <property type="molecule type" value="Genomic_DNA"/>
</dbReference>
<organism evidence="1 2">
    <name type="scientific">Gardnerella pickettii JCP8017A</name>
    <dbReference type="NCBI Taxonomy" id="1261062"/>
    <lineage>
        <taxon>Bacteria</taxon>
        <taxon>Bacillati</taxon>
        <taxon>Actinomycetota</taxon>
        <taxon>Actinomycetes</taxon>
        <taxon>Bifidobacteriales</taxon>
        <taxon>Bifidobacteriaceae</taxon>
        <taxon>Gardnerella</taxon>
        <taxon>Gardnerella pickettii</taxon>
    </lineage>
</organism>
<proteinExistence type="predicted"/>
<dbReference type="AlphaFoldDB" id="T2PNB7"/>
<comment type="caution">
    <text evidence="1">The sequence shown here is derived from an EMBL/GenBank/DDBJ whole genome shotgun (WGS) entry which is preliminary data.</text>
</comment>
<protein>
    <submittedName>
        <fullName evidence="1">Uncharacterized protein</fullName>
    </submittedName>
</protein>
<evidence type="ECO:0000313" key="2">
    <source>
        <dbReference type="Proteomes" id="UP000015779"/>
    </source>
</evidence>
<evidence type="ECO:0000313" key="1">
    <source>
        <dbReference type="EMBL" id="EPI52631.1"/>
    </source>
</evidence>
<name>T2PNB7_9BIFI</name>
<accession>T2PNB7</accession>
<sequence length="39" mass="4581">MSCGKWPYSNVFIVLINGFLRKLMTFFENVHTYGKTPLK</sequence>
<dbReference type="Proteomes" id="UP000015779">
    <property type="component" value="Unassembled WGS sequence"/>
</dbReference>